<accession>A0A0C2MWX5</accession>
<dbReference type="GO" id="GO:0030148">
    <property type="term" value="P:sphingolipid biosynthetic process"/>
    <property type="evidence" value="ECO:0007669"/>
    <property type="project" value="TreeGrafter"/>
</dbReference>
<dbReference type="EMBL" id="JWZT01002742">
    <property type="protein sequence ID" value="KII68640.1"/>
    <property type="molecule type" value="Genomic_DNA"/>
</dbReference>
<dbReference type="InterPro" id="IPR002347">
    <property type="entry name" value="SDR_fam"/>
</dbReference>
<keyword evidence="5" id="KW-1185">Reference proteome</keyword>
<feature type="transmembrane region" description="Helical" evidence="3">
    <location>
        <begin position="6"/>
        <end position="25"/>
    </location>
</feature>
<dbReference type="PANTHER" id="PTHR43550">
    <property type="entry name" value="3-KETODIHYDROSPHINGOSINE REDUCTASE"/>
    <property type="match status" value="1"/>
</dbReference>
<dbReference type="Proteomes" id="UP000031668">
    <property type="component" value="Unassembled WGS sequence"/>
</dbReference>
<dbReference type="OrthoDB" id="37659at2759"/>
<dbReference type="InterPro" id="IPR020904">
    <property type="entry name" value="Sc_DH/Rdtase_CS"/>
</dbReference>
<keyword evidence="1" id="KW-0560">Oxidoreductase</keyword>
<evidence type="ECO:0000256" key="2">
    <source>
        <dbReference type="RuleBase" id="RU000363"/>
    </source>
</evidence>
<dbReference type="PANTHER" id="PTHR43550:SF3">
    <property type="entry name" value="3-KETODIHYDROSPHINGOSINE REDUCTASE"/>
    <property type="match status" value="1"/>
</dbReference>
<gene>
    <name evidence="4" type="ORF">RF11_14576</name>
</gene>
<dbReference type="PRINTS" id="PR00081">
    <property type="entry name" value="GDHRDH"/>
</dbReference>
<dbReference type="SUPFAM" id="SSF51735">
    <property type="entry name" value="NAD(P)-binding Rossmann-fold domains"/>
    <property type="match status" value="1"/>
</dbReference>
<keyword evidence="3" id="KW-0812">Transmembrane</keyword>
<dbReference type="PROSITE" id="PS00061">
    <property type="entry name" value="ADH_SHORT"/>
    <property type="match status" value="1"/>
</dbReference>
<dbReference type="GO" id="GO:0006666">
    <property type="term" value="P:3-keto-sphinganine metabolic process"/>
    <property type="evidence" value="ECO:0007669"/>
    <property type="project" value="TreeGrafter"/>
</dbReference>
<dbReference type="Pfam" id="PF00106">
    <property type="entry name" value="adh_short"/>
    <property type="match status" value="1"/>
</dbReference>
<protein>
    <submittedName>
        <fullName evidence="4">3-ketodihydrosphingosine reductase</fullName>
    </submittedName>
</protein>
<feature type="transmembrane region" description="Helical" evidence="3">
    <location>
        <begin position="274"/>
        <end position="294"/>
    </location>
</feature>
<dbReference type="GO" id="GO:0047560">
    <property type="term" value="F:3-dehydrosphinganine reductase activity"/>
    <property type="evidence" value="ECO:0007669"/>
    <property type="project" value="TreeGrafter"/>
</dbReference>
<evidence type="ECO:0000313" key="4">
    <source>
        <dbReference type="EMBL" id="KII68640.1"/>
    </source>
</evidence>
<evidence type="ECO:0000256" key="3">
    <source>
        <dbReference type="SAM" id="Phobius"/>
    </source>
</evidence>
<comment type="caution">
    <text evidence="4">The sequence shown here is derived from an EMBL/GenBank/DDBJ whole genome shotgun (WGS) entry which is preliminary data.</text>
</comment>
<dbReference type="GO" id="GO:0005789">
    <property type="term" value="C:endoplasmic reticulum membrane"/>
    <property type="evidence" value="ECO:0007669"/>
    <property type="project" value="TreeGrafter"/>
</dbReference>
<reference evidence="4 5" key="1">
    <citation type="journal article" date="2014" name="Genome Biol. Evol.">
        <title>The genome of the myxosporean Thelohanellus kitauei shows adaptations to nutrient acquisition within its fish host.</title>
        <authorList>
            <person name="Yang Y."/>
            <person name="Xiong J."/>
            <person name="Zhou Z."/>
            <person name="Huo F."/>
            <person name="Miao W."/>
            <person name="Ran C."/>
            <person name="Liu Y."/>
            <person name="Zhang J."/>
            <person name="Feng J."/>
            <person name="Wang M."/>
            <person name="Wang M."/>
            <person name="Wang L."/>
            <person name="Yao B."/>
        </authorList>
    </citation>
    <scope>NUCLEOTIDE SEQUENCE [LARGE SCALE GENOMIC DNA]</scope>
    <source>
        <strain evidence="4">Wuqing</strain>
    </source>
</reference>
<organism evidence="4 5">
    <name type="scientific">Thelohanellus kitauei</name>
    <name type="common">Myxosporean</name>
    <dbReference type="NCBI Taxonomy" id="669202"/>
    <lineage>
        <taxon>Eukaryota</taxon>
        <taxon>Metazoa</taxon>
        <taxon>Cnidaria</taxon>
        <taxon>Myxozoa</taxon>
        <taxon>Myxosporea</taxon>
        <taxon>Bivalvulida</taxon>
        <taxon>Platysporina</taxon>
        <taxon>Myxobolidae</taxon>
        <taxon>Thelohanellus</taxon>
    </lineage>
</organism>
<keyword evidence="3" id="KW-1133">Transmembrane helix</keyword>
<sequence length="301" mass="32619">MPIWIAVSVFALIWIFRYFSIRRSIGVGGKIQLKGKRVLVVGGSDGIGKAIAIESAKQGAEVIIAARRESTLEAAVDEIRSHIPETEKLKVVVLCCEISYQILDVTDKWDIIKTTVEKLVEDGGPIDILINCAGFADMRPLNVLPMDIIEGMVSCNLLGSIKVTKAIIPSMIKQKNGHIVFISSVCGQFSFAGSSGYGASKFGIRGFADAIAMESIEVKKIAAHGGVYTAQSVAAKVIDAIKNRKYWCTFGFNGFVIGVLTQGCSPIIDITSTLASMFMTVIRFAFFVNLAEFYEIAESSK</sequence>
<dbReference type="InterPro" id="IPR036291">
    <property type="entry name" value="NAD(P)-bd_dom_sf"/>
</dbReference>
<dbReference type="Gene3D" id="3.40.50.720">
    <property type="entry name" value="NAD(P)-binding Rossmann-like Domain"/>
    <property type="match status" value="1"/>
</dbReference>
<evidence type="ECO:0000256" key="1">
    <source>
        <dbReference type="ARBA" id="ARBA00023002"/>
    </source>
</evidence>
<keyword evidence="3" id="KW-0472">Membrane</keyword>
<dbReference type="PRINTS" id="PR00080">
    <property type="entry name" value="SDRFAMILY"/>
</dbReference>
<dbReference type="AlphaFoldDB" id="A0A0C2MWX5"/>
<name>A0A0C2MWX5_THEKT</name>
<proteinExistence type="inferred from homology"/>
<evidence type="ECO:0000313" key="5">
    <source>
        <dbReference type="Proteomes" id="UP000031668"/>
    </source>
</evidence>
<feature type="transmembrane region" description="Helical" evidence="3">
    <location>
        <begin position="246"/>
        <end position="268"/>
    </location>
</feature>
<comment type="similarity">
    <text evidence="2">Belongs to the short-chain dehydrogenases/reductases (SDR) family.</text>
</comment>